<dbReference type="InterPro" id="IPR036097">
    <property type="entry name" value="HisK_dim/P_sf"/>
</dbReference>
<feature type="domain" description="Histidine kinase" evidence="8">
    <location>
        <begin position="68"/>
        <end position="274"/>
    </location>
</feature>
<evidence type="ECO:0000313" key="10">
    <source>
        <dbReference type="Proteomes" id="UP000049472"/>
    </source>
</evidence>
<dbReference type="SUPFAM" id="SSF55874">
    <property type="entry name" value="ATPase domain of HSP90 chaperone/DNA topoisomerase II/histidine kinase"/>
    <property type="match status" value="1"/>
</dbReference>
<protein>
    <recommendedName>
        <fullName evidence="3">histidine kinase</fullName>
        <ecNumber evidence="3">2.7.13.3</ecNumber>
    </recommendedName>
</protein>
<dbReference type="EMBL" id="CVRQ01000006">
    <property type="protein sequence ID" value="CRL32492.1"/>
    <property type="molecule type" value="Genomic_DNA"/>
</dbReference>
<keyword evidence="4" id="KW-0597">Phosphoprotein</keyword>
<evidence type="ECO:0000256" key="2">
    <source>
        <dbReference type="ARBA" id="ARBA00004370"/>
    </source>
</evidence>
<evidence type="ECO:0000313" key="9">
    <source>
        <dbReference type="EMBL" id="CRL32492.1"/>
    </source>
</evidence>
<keyword evidence="6" id="KW-0418">Kinase</keyword>
<gene>
    <name evidence="9" type="ORF">T1815_03681</name>
</gene>
<keyword evidence="10" id="KW-1185">Reference proteome</keyword>
<evidence type="ECO:0000256" key="4">
    <source>
        <dbReference type="ARBA" id="ARBA00022553"/>
    </source>
</evidence>
<dbReference type="InterPro" id="IPR050351">
    <property type="entry name" value="BphY/WalK/GraS-like"/>
</dbReference>
<dbReference type="SUPFAM" id="SSF47384">
    <property type="entry name" value="Homodimeric domain of signal transducing histidine kinase"/>
    <property type="match status" value="1"/>
</dbReference>
<dbReference type="Gene3D" id="3.30.565.10">
    <property type="entry name" value="Histidine kinase-like ATPase, C-terminal domain"/>
    <property type="match status" value="1"/>
</dbReference>
<keyword evidence="7" id="KW-0902">Two-component regulatory system</keyword>
<dbReference type="GO" id="GO:0000155">
    <property type="term" value="F:phosphorelay sensor kinase activity"/>
    <property type="evidence" value="ECO:0007669"/>
    <property type="project" value="InterPro"/>
</dbReference>
<dbReference type="CDD" id="cd00082">
    <property type="entry name" value="HisKA"/>
    <property type="match status" value="1"/>
</dbReference>
<proteinExistence type="predicted"/>
<dbReference type="InterPro" id="IPR004358">
    <property type="entry name" value="Sig_transdc_His_kin-like_C"/>
</dbReference>
<evidence type="ECO:0000259" key="8">
    <source>
        <dbReference type="PROSITE" id="PS50109"/>
    </source>
</evidence>
<dbReference type="SMART" id="SM00388">
    <property type="entry name" value="HisKA"/>
    <property type="match status" value="1"/>
</dbReference>
<dbReference type="PANTHER" id="PTHR45453">
    <property type="entry name" value="PHOSPHATE REGULON SENSOR PROTEIN PHOR"/>
    <property type="match status" value="1"/>
</dbReference>
<dbReference type="InterPro" id="IPR036890">
    <property type="entry name" value="HATPase_C_sf"/>
</dbReference>
<organism evidence="9 10">
    <name type="scientific">Agathobacter rectalis</name>
    <dbReference type="NCBI Taxonomy" id="39491"/>
    <lineage>
        <taxon>Bacteria</taxon>
        <taxon>Bacillati</taxon>
        <taxon>Bacillota</taxon>
        <taxon>Clostridia</taxon>
        <taxon>Lachnospirales</taxon>
        <taxon>Lachnospiraceae</taxon>
        <taxon>Agathobacter</taxon>
    </lineage>
</organism>
<dbReference type="InterPro" id="IPR003661">
    <property type="entry name" value="HisK_dim/P_dom"/>
</dbReference>
<dbReference type="PRINTS" id="PR00344">
    <property type="entry name" value="BCTRLSENSOR"/>
</dbReference>
<dbReference type="Proteomes" id="UP000049472">
    <property type="component" value="Unassembled WGS sequence"/>
</dbReference>
<dbReference type="GO" id="GO:0016036">
    <property type="term" value="P:cellular response to phosphate starvation"/>
    <property type="evidence" value="ECO:0007669"/>
    <property type="project" value="TreeGrafter"/>
</dbReference>
<name>A0A0M6WBS3_9FIRM</name>
<dbReference type="EC" id="2.7.13.3" evidence="3"/>
<keyword evidence="5" id="KW-0808">Transferase</keyword>
<accession>A0A0M6WBS3</accession>
<evidence type="ECO:0000256" key="7">
    <source>
        <dbReference type="ARBA" id="ARBA00023012"/>
    </source>
</evidence>
<dbReference type="Pfam" id="PF00512">
    <property type="entry name" value="HisKA"/>
    <property type="match status" value="1"/>
</dbReference>
<dbReference type="InterPro" id="IPR005467">
    <property type="entry name" value="His_kinase_dom"/>
</dbReference>
<dbReference type="Pfam" id="PF02518">
    <property type="entry name" value="HATPase_c"/>
    <property type="match status" value="1"/>
</dbReference>
<evidence type="ECO:0000256" key="6">
    <source>
        <dbReference type="ARBA" id="ARBA00022777"/>
    </source>
</evidence>
<dbReference type="PANTHER" id="PTHR45453:SF1">
    <property type="entry name" value="PHOSPHATE REGULON SENSOR PROTEIN PHOR"/>
    <property type="match status" value="1"/>
</dbReference>
<comment type="subcellular location">
    <subcellularLocation>
        <location evidence="2">Membrane</location>
    </subcellularLocation>
</comment>
<dbReference type="GO" id="GO:0004721">
    <property type="term" value="F:phosphoprotein phosphatase activity"/>
    <property type="evidence" value="ECO:0007669"/>
    <property type="project" value="TreeGrafter"/>
</dbReference>
<evidence type="ECO:0000256" key="5">
    <source>
        <dbReference type="ARBA" id="ARBA00022679"/>
    </source>
</evidence>
<sequence>MWIKKKEIEQLSEFVKGYSSGEELDIRENKEGSFNILKNDIYALVNTKNEQIKAVEAERDSLSDYMADISHQLKTPITSMMIMADLLEEADPEKQEEFIHNIQVSLNKMEWLVGALLKMAKLDAHAIDFIKNGIRTSELLEAVKPSVAILLDIHNLTIELKQDCIIHCDKRWTTEALTNIIKNAIEYSPDGSVIEIDSGENPMYSWISVKDSGMGMDKTEYAALFKRFENSTNENGFGIGMPLALSILKGQGGDIDVDFGGMGEGTTFILKFFK</sequence>
<dbReference type="InterPro" id="IPR003594">
    <property type="entry name" value="HATPase_dom"/>
</dbReference>
<dbReference type="RefSeq" id="WP_055060930.1">
    <property type="nucleotide sequence ID" value="NZ_CVRQ01000006.1"/>
</dbReference>
<dbReference type="Gene3D" id="1.10.287.130">
    <property type="match status" value="1"/>
</dbReference>
<comment type="catalytic activity">
    <reaction evidence="1">
        <text>ATP + protein L-histidine = ADP + protein N-phospho-L-histidine.</text>
        <dbReference type="EC" id="2.7.13.3"/>
    </reaction>
</comment>
<dbReference type="SMART" id="SM00387">
    <property type="entry name" value="HATPase_c"/>
    <property type="match status" value="1"/>
</dbReference>
<dbReference type="GO" id="GO:0005886">
    <property type="term" value="C:plasma membrane"/>
    <property type="evidence" value="ECO:0007669"/>
    <property type="project" value="TreeGrafter"/>
</dbReference>
<reference evidence="10" key="1">
    <citation type="submission" date="2015-05" db="EMBL/GenBank/DDBJ databases">
        <authorList>
            <consortium name="Pathogen Informatics"/>
        </authorList>
    </citation>
    <scope>NUCLEOTIDE SEQUENCE [LARGE SCALE GENOMIC DNA]</scope>
    <source>
        <strain evidence="10">T1-815</strain>
    </source>
</reference>
<dbReference type="PROSITE" id="PS50109">
    <property type="entry name" value="HIS_KIN"/>
    <property type="match status" value="1"/>
</dbReference>
<evidence type="ECO:0000256" key="3">
    <source>
        <dbReference type="ARBA" id="ARBA00012438"/>
    </source>
</evidence>
<evidence type="ECO:0000256" key="1">
    <source>
        <dbReference type="ARBA" id="ARBA00000085"/>
    </source>
</evidence>
<dbReference type="AlphaFoldDB" id="A0A0M6WBS3"/>